<keyword evidence="1" id="KW-0472">Membrane</keyword>
<dbReference type="EMBL" id="DS547126">
    <property type="protein sequence ID" value="EDR03063.1"/>
    <property type="molecule type" value="Genomic_DNA"/>
</dbReference>
<evidence type="ECO:0000313" key="2">
    <source>
        <dbReference type="EMBL" id="EDR03063.1"/>
    </source>
</evidence>
<keyword evidence="1" id="KW-0812">Transmembrane</keyword>
<feature type="transmembrane region" description="Helical" evidence="1">
    <location>
        <begin position="55"/>
        <end position="77"/>
    </location>
</feature>
<organism evidence="3">
    <name type="scientific">Laccaria bicolor (strain S238N-H82 / ATCC MYA-4686)</name>
    <name type="common">Bicoloured deceiver</name>
    <name type="synonym">Laccaria laccata var. bicolor</name>
    <dbReference type="NCBI Taxonomy" id="486041"/>
    <lineage>
        <taxon>Eukaryota</taxon>
        <taxon>Fungi</taxon>
        <taxon>Dikarya</taxon>
        <taxon>Basidiomycota</taxon>
        <taxon>Agaricomycotina</taxon>
        <taxon>Agaricomycetes</taxon>
        <taxon>Agaricomycetidae</taxon>
        <taxon>Agaricales</taxon>
        <taxon>Agaricineae</taxon>
        <taxon>Hydnangiaceae</taxon>
        <taxon>Laccaria</taxon>
    </lineage>
</organism>
<evidence type="ECO:0000256" key="1">
    <source>
        <dbReference type="SAM" id="Phobius"/>
    </source>
</evidence>
<proteinExistence type="predicted"/>
<keyword evidence="1" id="KW-1133">Transmembrane helix</keyword>
<evidence type="ECO:0000313" key="3">
    <source>
        <dbReference type="Proteomes" id="UP000001194"/>
    </source>
</evidence>
<dbReference type="GeneID" id="6081835"/>
<dbReference type="RefSeq" id="XP_001886204.1">
    <property type="nucleotide sequence ID" value="XM_001886169.1"/>
</dbReference>
<sequence>MAFKFDLPLLRIGLYGALAFFSFLVFCLSAARIQYTTHLRKGDTLNNGISFYDPVVVELLFTALVTMPWSGFMIYSIHKRHENRFVSKFRDEIIALSFLWLFWIVGTGITTSFWGNLGFCQKINACRVLSALVGFCWLGWLTLTAILAVSLLFSIANTAFLEPLHGRWDPRQSHYPA</sequence>
<feature type="transmembrane region" description="Helical" evidence="1">
    <location>
        <begin position="12"/>
        <end position="35"/>
    </location>
</feature>
<dbReference type="InParanoid" id="B0DQN5"/>
<dbReference type="OrthoDB" id="2501127at2759"/>
<reference evidence="2 3" key="1">
    <citation type="journal article" date="2008" name="Nature">
        <title>The genome of Laccaria bicolor provides insights into mycorrhizal symbiosis.</title>
        <authorList>
            <person name="Martin F."/>
            <person name="Aerts A."/>
            <person name="Ahren D."/>
            <person name="Brun A."/>
            <person name="Danchin E.G.J."/>
            <person name="Duchaussoy F."/>
            <person name="Gibon J."/>
            <person name="Kohler A."/>
            <person name="Lindquist E."/>
            <person name="Pereda V."/>
            <person name="Salamov A."/>
            <person name="Shapiro H.J."/>
            <person name="Wuyts J."/>
            <person name="Blaudez D."/>
            <person name="Buee M."/>
            <person name="Brokstein P."/>
            <person name="Canbaeck B."/>
            <person name="Cohen D."/>
            <person name="Courty P.E."/>
            <person name="Coutinho P.M."/>
            <person name="Delaruelle C."/>
            <person name="Detter J.C."/>
            <person name="Deveau A."/>
            <person name="DiFazio S."/>
            <person name="Duplessis S."/>
            <person name="Fraissinet-Tachet L."/>
            <person name="Lucic E."/>
            <person name="Frey-Klett P."/>
            <person name="Fourrey C."/>
            <person name="Feussner I."/>
            <person name="Gay G."/>
            <person name="Grimwood J."/>
            <person name="Hoegger P.J."/>
            <person name="Jain P."/>
            <person name="Kilaru S."/>
            <person name="Labbe J."/>
            <person name="Lin Y.C."/>
            <person name="Legue V."/>
            <person name="Le Tacon F."/>
            <person name="Marmeisse R."/>
            <person name="Melayah D."/>
            <person name="Montanini B."/>
            <person name="Muratet M."/>
            <person name="Nehls U."/>
            <person name="Niculita-Hirzel H."/>
            <person name="Oudot-Le Secq M.P."/>
            <person name="Peter M."/>
            <person name="Quesneville H."/>
            <person name="Rajashekar B."/>
            <person name="Reich M."/>
            <person name="Rouhier N."/>
            <person name="Schmutz J."/>
            <person name="Yin T."/>
            <person name="Chalot M."/>
            <person name="Henrissat B."/>
            <person name="Kuees U."/>
            <person name="Lucas S."/>
            <person name="Van de Peer Y."/>
            <person name="Podila G.K."/>
            <person name="Polle A."/>
            <person name="Pukkila P.J."/>
            <person name="Richardson P.M."/>
            <person name="Rouze P."/>
            <person name="Sanders I.R."/>
            <person name="Stajich J.E."/>
            <person name="Tunlid A."/>
            <person name="Tuskan G."/>
            <person name="Grigoriev I.V."/>
        </authorList>
    </citation>
    <scope>NUCLEOTIDE SEQUENCE [LARGE SCALE GENOMIC DNA]</scope>
    <source>
        <strain evidence="3">S238N-H82 / ATCC MYA-4686</strain>
    </source>
</reference>
<keyword evidence="3" id="KW-1185">Reference proteome</keyword>
<gene>
    <name evidence="2" type="ORF">LACBIDRAFT_307648</name>
</gene>
<dbReference type="KEGG" id="lbc:LACBIDRAFT_307648"/>
<dbReference type="AlphaFoldDB" id="B0DQN5"/>
<accession>B0DQN5</accession>
<dbReference type="HOGENOM" id="CLU_095057_1_1_1"/>
<dbReference type="Proteomes" id="UP000001194">
    <property type="component" value="Unassembled WGS sequence"/>
</dbReference>
<feature type="transmembrane region" description="Helical" evidence="1">
    <location>
        <begin position="137"/>
        <end position="161"/>
    </location>
</feature>
<protein>
    <submittedName>
        <fullName evidence="2">Predicted protein</fullName>
    </submittedName>
</protein>
<name>B0DQN5_LACBS</name>
<feature type="transmembrane region" description="Helical" evidence="1">
    <location>
        <begin position="98"/>
        <end position="117"/>
    </location>
</feature>